<name>A0A0C2ZQD0_9AGAM</name>
<protein>
    <submittedName>
        <fullName evidence="1">Uncharacterized protein</fullName>
    </submittedName>
</protein>
<evidence type="ECO:0000313" key="1">
    <source>
        <dbReference type="EMBL" id="KIM63768.1"/>
    </source>
</evidence>
<gene>
    <name evidence="1" type="ORF">SCLCIDRAFT_689506</name>
</gene>
<reference evidence="2" key="2">
    <citation type="submission" date="2015-01" db="EMBL/GenBank/DDBJ databases">
        <title>Evolutionary Origins and Diversification of the Mycorrhizal Mutualists.</title>
        <authorList>
            <consortium name="DOE Joint Genome Institute"/>
            <consortium name="Mycorrhizal Genomics Consortium"/>
            <person name="Kohler A."/>
            <person name="Kuo A."/>
            <person name="Nagy L.G."/>
            <person name="Floudas D."/>
            <person name="Copeland A."/>
            <person name="Barry K.W."/>
            <person name="Cichocki N."/>
            <person name="Veneault-Fourrey C."/>
            <person name="LaButti K."/>
            <person name="Lindquist E.A."/>
            <person name="Lipzen A."/>
            <person name="Lundell T."/>
            <person name="Morin E."/>
            <person name="Murat C."/>
            <person name="Riley R."/>
            <person name="Ohm R."/>
            <person name="Sun H."/>
            <person name="Tunlid A."/>
            <person name="Henrissat B."/>
            <person name="Grigoriev I.V."/>
            <person name="Hibbett D.S."/>
            <person name="Martin F."/>
        </authorList>
    </citation>
    <scope>NUCLEOTIDE SEQUENCE [LARGE SCALE GENOMIC DNA]</scope>
    <source>
        <strain evidence="2">Foug A</strain>
    </source>
</reference>
<evidence type="ECO:0000313" key="2">
    <source>
        <dbReference type="Proteomes" id="UP000053989"/>
    </source>
</evidence>
<dbReference type="HOGENOM" id="CLU_1611763_0_0_1"/>
<dbReference type="InParanoid" id="A0A0C2ZQD0"/>
<dbReference type="Proteomes" id="UP000053989">
    <property type="component" value="Unassembled WGS sequence"/>
</dbReference>
<accession>A0A0C2ZQD0</accession>
<proteinExistence type="predicted"/>
<dbReference type="AlphaFoldDB" id="A0A0C2ZQD0"/>
<keyword evidence="2" id="KW-1185">Reference proteome</keyword>
<reference evidence="1 2" key="1">
    <citation type="submission" date="2014-04" db="EMBL/GenBank/DDBJ databases">
        <authorList>
            <consortium name="DOE Joint Genome Institute"/>
            <person name="Kuo A."/>
            <person name="Kohler A."/>
            <person name="Nagy L.G."/>
            <person name="Floudas D."/>
            <person name="Copeland A."/>
            <person name="Barry K.W."/>
            <person name="Cichocki N."/>
            <person name="Veneault-Fourrey C."/>
            <person name="LaButti K."/>
            <person name="Lindquist E.A."/>
            <person name="Lipzen A."/>
            <person name="Lundell T."/>
            <person name="Morin E."/>
            <person name="Murat C."/>
            <person name="Sun H."/>
            <person name="Tunlid A."/>
            <person name="Henrissat B."/>
            <person name="Grigoriev I.V."/>
            <person name="Hibbett D.S."/>
            <person name="Martin F."/>
            <person name="Nordberg H.P."/>
            <person name="Cantor M.N."/>
            <person name="Hua S.X."/>
        </authorList>
    </citation>
    <scope>NUCLEOTIDE SEQUENCE [LARGE SCALE GENOMIC DNA]</scope>
    <source>
        <strain evidence="1 2">Foug A</strain>
    </source>
</reference>
<sequence length="165" mass="19094">MKPQSVFRYSQLFTTGMTCGTRFKQGVCRQRRPFSSSPVRGHMYVTPMYKLLMSHMFIAVPQHSRFLVQWCRCRHSRRWTCIAPPDCNRPNFISGVLTQGLRQVSRHCGSLCGSLIEDSCRTYAVFMVWNGPHLVRPVTWMVFLCRREYGVLLSGRDLTAALLLE</sequence>
<dbReference type="EMBL" id="KN822032">
    <property type="protein sequence ID" value="KIM63768.1"/>
    <property type="molecule type" value="Genomic_DNA"/>
</dbReference>
<organism evidence="1 2">
    <name type="scientific">Scleroderma citrinum Foug A</name>
    <dbReference type="NCBI Taxonomy" id="1036808"/>
    <lineage>
        <taxon>Eukaryota</taxon>
        <taxon>Fungi</taxon>
        <taxon>Dikarya</taxon>
        <taxon>Basidiomycota</taxon>
        <taxon>Agaricomycotina</taxon>
        <taxon>Agaricomycetes</taxon>
        <taxon>Agaricomycetidae</taxon>
        <taxon>Boletales</taxon>
        <taxon>Sclerodermatineae</taxon>
        <taxon>Sclerodermataceae</taxon>
        <taxon>Scleroderma</taxon>
    </lineage>
</organism>